<dbReference type="EMBL" id="JBJQND010000009">
    <property type="protein sequence ID" value="KAL3865669.1"/>
    <property type="molecule type" value="Genomic_DNA"/>
</dbReference>
<dbReference type="AlphaFoldDB" id="A0ABD3VVP4"/>
<protein>
    <submittedName>
        <fullName evidence="1">Uncharacterized protein</fullName>
    </submittedName>
</protein>
<accession>A0ABD3VVP4</accession>
<gene>
    <name evidence="1" type="ORF">ACJMK2_043033</name>
</gene>
<keyword evidence="2" id="KW-1185">Reference proteome</keyword>
<feature type="non-terminal residue" evidence="1">
    <location>
        <position position="50"/>
    </location>
</feature>
<organism evidence="1 2">
    <name type="scientific">Sinanodonta woodiana</name>
    <name type="common">Chinese pond mussel</name>
    <name type="synonym">Anodonta woodiana</name>
    <dbReference type="NCBI Taxonomy" id="1069815"/>
    <lineage>
        <taxon>Eukaryota</taxon>
        <taxon>Metazoa</taxon>
        <taxon>Spiralia</taxon>
        <taxon>Lophotrochozoa</taxon>
        <taxon>Mollusca</taxon>
        <taxon>Bivalvia</taxon>
        <taxon>Autobranchia</taxon>
        <taxon>Heteroconchia</taxon>
        <taxon>Palaeoheterodonta</taxon>
        <taxon>Unionida</taxon>
        <taxon>Unionoidea</taxon>
        <taxon>Unionidae</taxon>
        <taxon>Unioninae</taxon>
        <taxon>Sinanodonta</taxon>
    </lineage>
</organism>
<reference evidence="1 2" key="1">
    <citation type="submission" date="2024-11" db="EMBL/GenBank/DDBJ databases">
        <title>Chromosome-level genome assembly of the freshwater bivalve Anodonta woodiana.</title>
        <authorList>
            <person name="Chen X."/>
        </authorList>
    </citation>
    <scope>NUCLEOTIDE SEQUENCE [LARGE SCALE GENOMIC DNA]</scope>
    <source>
        <strain evidence="1">MN2024</strain>
        <tissue evidence="1">Gills</tissue>
    </source>
</reference>
<evidence type="ECO:0000313" key="2">
    <source>
        <dbReference type="Proteomes" id="UP001634394"/>
    </source>
</evidence>
<sequence>SNTIKAGKDWDISFITNTYVLNTSEKKIQRNCPEWNYLNQILLYVTDAIN</sequence>
<evidence type="ECO:0000313" key="1">
    <source>
        <dbReference type="EMBL" id="KAL3865669.1"/>
    </source>
</evidence>
<comment type="caution">
    <text evidence="1">The sequence shown here is derived from an EMBL/GenBank/DDBJ whole genome shotgun (WGS) entry which is preliminary data.</text>
</comment>
<proteinExistence type="predicted"/>
<name>A0ABD3VVP4_SINWO</name>
<dbReference type="Proteomes" id="UP001634394">
    <property type="component" value="Unassembled WGS sequence"/>
</dbReference>
<feature type="non-terminal residue" evidence="1">
    <location>
        <position position="1"/>
    </location>
</feature>